<dbReference type="AlphaFoldDB" id="A0A0A8H7U3"/>
<dbReference type="EMBL" id="CP007772">
    <property type="protein sequence ID" value="AJC90208.1"/>
    <property type="molecule type" value="Genomic_DNA"/>
</dbReference>
<accession>A0A0A8H7U3</accession>
<gene>
    <name evidence="1" type="ORF">CSUB8521_0319</name>
</gene>
<reference evidence="1 2" key="1">
    <citation type="journal article" date="2014" name="Genome Biol. Evol.">
        <title>Comparative Genomics of the Campylobacter lari Group.</title>
        <authorList>
            <person name="Miller W.G."/>
            <person name="Yee E."/>
            <person name="Chapman M.H."/>
            <person name="Smith T.P."/>
            <person name="Bono J.L."/>
            <person name="Huynh S."/>
            <person name="Parker C.T."/>
            <person name="Vandamme P."/>
            <person name="Luong K."/>
            <person name="Korlach J."/>
        </authorList>
    </citation>
    <scope>NUCLEOTIDE SEQUENCE [LARGE SCALE GENOMIC DNA]</scope>
    <source>
        <strain evidence="1 2">LMG 24374</strain>
    </source>
</reference>
<dbReference type="HOGENOM" id="CLU_035957_0_0_7"/>
<evidence type="ECO:0000313" key="1">
    <source>
        <dbReference type="EMBL" id="AJC90208.1"/>
    </source>
</evidence>
<dbReference type="OrthoDB" id="5355572at2"/>
<dbReference type="Proteomes" id="UP000031135">
    <property type="component" value="Chromosome"/>
</dbReference>
<dbReference type="RefSeq" id="WP_039662789.1">
    <property type="nucleotide sequence ID" value="NZ_CP007772.1"/>
</dbReference>
<dbReference type="KEGG" id="csm:CSUB8521_0319"/>
<proteinExistence type="predicted"/>
<organism evidence="1 2">
    <name type="scientific">Campylobacter subantarcticus LMG 24374</name>
    <dbReference type="NCBI Taxonomy" id="1388751"/>
    <lineage>
        <taxon>Bacteria</taxon>
        <taxon>Pseudomonadati</taxon>
        <taxon>Campylobacterota</taxon>
        <taxon>Epsilonproteobacteria</taxon>
        <taxon>Campylobacterales</taxon>
        <taxon>Campylobacteraceae</taxon>
        <taxon>Campylobacter</taxon>
    </lineage>
</organism>
<sequence length="522" mass="62776">MSIKKNIEAWNFVLAFKIIREKKDFTAENLEYLYQCGRLEQIYEKIKHCDNMPEFWNPAFFDFDIFKEELQRIIYRSNCEDKYESVLDKISIVNYDIRRKIDNLELTLDEGINYFKDIISLDNGIGKIYCILNLISYFYKIDCKFFNNETRNILAILQSNINTFNCRVANDYYDMYMSGFKNNNYQDVAIKSNKKVAILVSGALRGVNWEEHLKKISEYFDFDFDLFLFTWNQWFYWPGLKGDGEFWANRYLSQELIGSIPEKIKTKTNFKLYFPHTYSILDKEYGCKLKTSKIKKNHTIKHYIIEDQEDFFRTNNINPNGRANTSKLWYSNYQLLKLVELYEKRNNIKYDFMIKIRPDCAYKINFNIQQMERLKFNQLMIRHHFNLNSGLNDSFAAGRRSAMEIYLSLWNNAALNTQFSFFNAFPNFQSEHDMLLKYCCNWNLNCCLDYDFETTGFLTSNDYIMPDFEEYFAKDRQVLIEKNILPIHEIQNIEKFLNSCKAYFHSKDKTGLFDFFKKRLKR</sequence>
<name>A0A0A8H7U3_9BACT</name>
<protein>
    <submittedName>
        <fullName evidence="1">Capsular polysaccharide biosynthesis protein</fullName>
    </submittedName>
</protein>
<evidence type="ECO:0000313" key="2">
    <source>
        <dbReference type="Proteomes" id="UP000031135"/>
    </source>
</evidence>